<dbReference type="EMBL" id="KL363246">
    <property type="protein sequence ID" value="KFD50924.1"/>
    <property type="molecule type" value="Genomic_DNA"/>
</dbReference>
<dbReference type="AlphaFoldDB" id="A0A085N768"/>
<gene>
    <name evidence="1" type="ORF">M513_08237</name>
    <name evidence="2" type="ORF">M514_08237</name>
</gene>
<dbReference type="Proteomes" id="UP000030758">
    <property type="component" value="Unassembled WGS sequence"/>
</dbReference>
<proteinExistence type="predicted"/>
<accession>A0A085N768</accession>
<dbReference type="Proteomes" id="UP000030764">
    <property type="component" value="Unassembled WGS sequence"/>
</dbReference>
<evidence type="ECO:0000313" key="1">
    <source>
        <dbReference type="EMBL" id="KFD50924.1"/>
    </source>
</evidence>
<keyword evidence="3" id="KW-1185">Reference proteome</keyword>
<sequence length="206" mass="23106">MLLWRAPSVLALAQAPILPTLICQTRVPPLIGSVHDNSVRLWVEGSIRAQLVSSRSSFNSAALLKKLSPLQFVQWPFVAATDDKEDGLSAEGKFERPLRCTKAAAVADSSPPYKTFIGQQQHFLCIAANDDDAVQQRAATPSKTDWRCQKRVNRKVLRFCCPYLPTFFASSISFGRKLLLLQVPNIKQDLILSTCNYYYHHQNCLL</sequence>
<reference evidence="2 3" key="1">
    <citation type="journal article" date="2014" name="Nat. Genet.">
        <title>Genome and transcriptome of the porcine whipworm Trichuris suis.</title>
        <authorList>
            <person name="Jex A.R."/>
            <person name="Nejsum P."/>
            <person name="Schwarz E.M."/>
            <person name="Hu L."/>
            <person name="Young N.D."/>
            <person name="Hall R.S."/>
            <person name="Korhonen P.K."/>
            <person name="Liao S."/>
            <person name="Thamsborg S."/>
            <person name="Xia J."/>
            <person name="Xu P."/>
            <person name="Wang S."/>
            <person name="Scheerlinck J.P."/>
            <person name="Hofmann A."/>
            <person name="Sternberg P.W."/>
            <person name="Wang J."/>
            <person name="Gasser R.B."/>
        </authorList>
    </citation>
    <scope>NUCLEOTIDE SEQUENCE [LARGE SCALE GENOMIC DNA]</scope>
    <source>
        <strain evidence="2">DCEP-RM93F</strain>
        <strain evidence="1">DCEP-RM93M</strain>
    </source>
</reference>
<evidence type="ECO:0000313" key="2">
    <source>
        <dbReference type="EMBL" id="KFD65314.1"/>
    </source>
</evidence>
<name>A0A085N768_9BILA</name>
<protein>
    <submittedName>
        <fullName evidence="2">Uncharacterized protein</fullName>
    </submittedName>
</protein>
<evidence type="ECO:0000313" key="3">
    <source>
        <dbReference type="Proteomes" id="UP000030764"/>
    </source>
</evidence>
<dbReference type="EMBL" id="KL367540">
    <property type="protein sequence ID" value="KFD65314.1"/>
    <property type="molecule type" value="Genomic_DNA"/>
</dbReference>
<organism evidence="2">
    <name type="scientific">Trichuris suis</name>
    <name type="common">pig whipworm</name>
    <dbReference type="NCBI Taxonomy" id="68888"/>
    <lineage>
        <taxon>Eukaryota</taxon>
        <taxon>Metazoa</taxon>
        <taxon>Ecdysozoa</taxon>
        <taxon>Nematoda</taxon>
        <taxon>Enoplea</taxon>
        <taxon>Dorylaimia</taxon>
        <taxon>Trichinellida</taxon>
        <taxon>Trichuridae</taxon>
        <taxon>Trichuris</taxon>
    </lineage>
</organism>